<dbReference type="CDD" id="cd07331">
    <property type="entry name" value="M48C_Oma1_like"/>
    <property type="match status" value="1"/>
</dbReference>
<dbReference type="GO" id="GO:0046872">
    <property type="term" value="F:metal ion binding"/>
    <property type="evidence" value="ECO:0007669"/>
    <property type="project" value="UniProtKB-KW"/>
</dbReference>
<gene>
    <name evidence="8" type="primary">OMA1</name>
    <name evidence="8" type="ORF">OHK93_008184</name>
</gene>
<dbReference type="Pfam" id="PF01435">
    <property type="entry name" value="Peptidase_M48"/>
    <property type="match status" value="1"/>
</dbReference>
<evidence type="ECO:0000256" key="6">
    <source>
        <dbReference type="RuleBase" id="RU003983"/>
    </source>
</evidence>
<dbReference type="InterPro" id="IPR051156">
    <property type="entry name" value="Mito/Outer_Membr_Metalloprot"/>
</dbReference>
<evidence type="ECO:0000259" key="7">
    <source>
        <dbReference type="Pfam" id="PF01435"/>
    </source>
</evidence>
<evidence type="ECO:0000313" key="9">
    <source>
        <dbReference type="Proteomes" id="UP001161017"/>
    </source>
</evidence>
<accession>A0AA43QLZ1</accession>
<comment type="caution">
    <text evidence="8">The sequence shown here is derived from an EMBL/GenBank/DDBJ whole genome shotgun (WGS) entry which is preliminary data.</text>
</comment>
<dbReference type="Gene3D" id="3.30.2010.10">
    <property type="entry name" value="Metalloproteases ('zincins'), catalytic domain"/>
    <property type="match status" value="1"/>
</dbReference>
<evidence type="ECO:0000256" key="1">
    <source>
        <dbReference type="ARBA" id="ARBA00022670"/>
    </source>
</evidence>
<keyword evidence="2" id="KW-0479">Metal-binding</keyword>
<keyword evidence="4 6" id="KW-0862">Zinc</keyword>
<dbReference type="EMBL" id="JAPUFD010000008">
    <property type="protein sequence ID" value="MDI1488907.1"/>
    <property type="molecule type" value="Genomic_DNA"/>
</dbReference>
<name>A0AA43QLZ1_9LECA</name>
<dbReference type="GO" id="GO:0006515">
    <property type="term" value="P:protein quality control for misfolded or incompletely synthesized proteins"/>
    <property type="evidence" value="ECO:0007669"/>
    <property type="project" value="TreeGrafter"/>
</dbReference>
<keyword evidence="9" id="KW-1185">Reference proteome</keyword>
<proteinExistence type="inferred from homology"/>
<keyword evidence="5 6" id="KW-0482">Metalloprotease</keyword>
<dbReference type="GO" id="GO:0034982">
    <property type="term" value="P:mitochondrial protein processing"/>
    <property type="evidence" value="ECO:0007669"/>
    <property type="project" value="TreeGrafter"/>
</dbReference>
<dbReference type="PANTHER" id="PTHR22726">
    <property type="entry name" value="METALLOENDOPEPTIDASE OMA1"/>
    <property type="match status" value="1"/>
</dbReference>
<evidence type="ECO:0000256" key="2">
    <source>
        <dbReference type="ARBA" id="ARBA00022723"/>
    </source>
</evidence>
<evidence type="ECO:0000313" key="8">
    <source>
        <dbReference type="EMBL" id="MDI1488907.1"/>
    </source>
</evidence>
<comment type="cofactor">
    <cofactor evidence="6">
        <name>Zn(2+)</name>
        <dbReference type="ChEBI" id="CHEBI:29105"/>
    </cofactor>
    <text evidence="6">Binds 1 zinc ion per subunit.</text>
</comment>
<dbReference type="GO" id="GO:0005743">
    <property type="term" value="C:mitochondrial inner membrane"/>
    <property type="evidence" value="ECO:0007669"/>
    <property type="project" value="TreeGrafter"/>
</dbReference>
<comment type="similarity">
    <text evidence="6">Belongs to the peptidase M48 family.</text>
</comment>
<evidence type="ECO:0000256" key="3">
    <source>
        <dbReference type="ARBA" id="ARBA00022801"/>
    </source>
</evidence>
<dbReference type="Proteomes" id="UP001161017">
    <property type="component" value="Unassembled WGS sequence"/>
</dbReference>
<dbReference type="PANTHER" id="PTHR22726:SF1">
    <property type="entry name" value="METALLOENDOPEPTIDASE OMA1, MITOCHONDRIAL"/>
    <property type="match status" value="1"/>
</dbReference>
<keyword evidence="3 6" id="KW-0378">Hydrolase</keyword>
<organism evidence="8 9">
    <name type="scientific">Ramalina farinacea</name>
    <dbReference type="NCBI Taxonomy" id="258253"/>
    <lineage>
        <taxon>Eukaryota</taxon>
        <taxon>Fungi</taxon>
        <taxon>Dikarya</taxon>
        <taxon>Ascomycota</taxon>
        <taxon>Pezizomycotina</taxon>
        <taxon>Lecanoromycetes</taxon>
        <taxon>OSLEUM clade</taxon>
        <taxon>Lecanoromycetidae</taxon>
        <taxon>Lecanorales</taxon>
        <taxon>Lecanorineae</taxon>
        <taxon>Ramalinaceae</taxon>
        <taxon>Ramalina</taxon>
    </lineage>
</organism>
<keyword evidence="1 6" id="KW-0645">Protease</keyword>
<dbReference type="InterPro" id="IPR001915">
    <property type="entry name" value="Peptidase_M48"/>
</dbReference>
<feature type="domain" description="Peptidase M48" evidence="7">
    <location>
        <begin position="2"/>
        <end position="169"/>
    </location>
</feature>
<evidence type="ECO:0000256" key="4">
    <source>
        <dbReference type="ARBA" id="ARBA00022833"/>
    </source>
</evidence>
<dbReference type="GO" id="GO:0004222">
    <property type="term" value="F:metalloendopeptidase activity"/>
    <property type="evidence" value="ECO:0007669"/>
    <property type="project" value="InterPro"/>
</dbReference>
<protein>
    <submittedName>
        <fullName evidence="8">Metalloendopeptidase</fullName>
    </submittedName>
</protein>
<sequence>MKRLIPVSGLADEKWEVRVIDDPDQKNAFVMPGGKVFVFSGILPVCGDDDGLAAVLGHEISHTVAHHVGEKISKSFILGFAALALAFFIDTSAQTTNLLLTFLLELPNSRKQESEADYIGLQMMAQACYNPQAAVGLWQRMTKDERGAPPQFLSTHPASKNRVEVIQKWIPEAMDRQAQSDCSATSAYADQFSQAFKPKSYQDAPVKRRGDDDYFF</sequence>
<dbReference type="AlphaFoldDB" id="A0AA43QLZ1"/>
<reference evidence="8" key="1">
    <citation type="journal article" date="2023" name="Genome Biol. Evol.">
        <title>First Whole Genome Sequence and Flow Cytometry Genome Size Data for the Lichen-Forming Fungus Ramalina farinacea (Ascomycota).</title>
        <authorList>
            <person name="Llewellyn T."/>
            <person name="Mian S."/>
            <person name="Hill R."/>
            <person name="Leitch I.J."/>
            <person name="Gaya E."/>
        </authorList>
    </citation>
    <scope>NUCLEOTIDE SEQUENCE</scope>
    <source>
        <strain evidence="8">LIQ254RAFAR</strain>
    </source>
</reference>
<evidence type="ECO:0000256" key="5">
    <source>
        <dbReference type="ARBA" id="ARBA00023049"/>
    </source>
</evidence>